<dbReference type="EMBL" id="FOMD01000003">
    <property type="protein sequence ID" value="SFD14454.1"/>
    <property type="molecule type" value="Genomic_DNA"/>
</dbReference>
<gene>
    <name evidence="1" type="ORF">SAMN05661030_2481</name>
</gene>
<dbReference type="STRING" id="1225127.SAMN05661030_2481"/>
<protein>
    <submittedName>
        <fullName evidence="1">Uncharacterized protein</fullName>
    </submittedName>
</protein>
<reference evidence="2" key="1">
    <citation type="submission" date="2016-10" db="EMBL/GenBank/DDBJ databases">
        <authorList>
            <person name="Varghese N."/>
            <person name="Submissions S."/>
        </authorList>
    </citation>
    <scope>NUCLEOTIDE SEQUENCE [LARGE SCALE GENOMIC DNA]</scope>
    <source>
        <strain evidence="2">DSM 45962</strain>
    </source>
</reference>
<evidence type="ECO:0000313" key="2">
    <source>
        <dbReference type="Proteomes" id="UP000199022"/>
    </source>
</evidence>
<organism evidence="1 2">
    <name type="scientific">Klenkia taihuensis</name>
    <dbReference type="NCBI Taxonomy" id="1225127"/>
    <lineage>
        <taxon>Bacteria</taxon>
        <taxon>Bacillati</taxon>
        <taxon>Actinomycetota</taxon>
        <taxon>Actinomycetes</taxon>
        <taxon>Geodermatophilales</taxon>
        <taxon>Geodermatophilaceae</taxon>
        <taxon>Klenkia</taxon>
    </lineage>
</organism>
<keyword evidence="2" id="KW-1185">Reference proteome</keyword>
<dbReference type="RefSeq" id="WP_091559044.1">
    <property type="nucleotide sequence ID" value="NZ_BNAC01000001.1"/>
</dbReference>
<dbReference type="OrthoDB" id="4396369at2"/>
<proteinExistence type="predicted"/>
<sequence length="297" mass="32308">MSRVFPFLRPPSDVVSVGPWSRLTPDGAEPLTDTLPDWDYSTTLALHRAGSVDGLRLRRLSGLPIGATLDVSVQWFASNSALRGRAWRIGLPAEDGFETNIDFRLPGDDLGGHLELITSVILRASAPGASPAAATRPGSVLWSDRHRLKLEADNTLFPIATADFHDLPYPTGAAWYLHIDEDLESAALGSILLLLNERHAVVMRAVEAASAPTEADRRVLSALRTDVMRVLLDKALTLDDLNDHVEYPIGSLGAVLLNVARIAFPAFSLEALRRERQTAPALFSSRVQDASQLLVEP</sequence>
<evidence type="ECO:0000313" key="1">
    <source>
        <dbReference type="EMBL" id="SFD14454.1"/>
    </source>
</evidence>
<name>A0A1I1PX37_9ACTN</name>
<dbReference type="Proteomes" id="UP000199022">
    <property type="component" value="Unassembled WGS sequence"/>
</dbReference>
<dbReference type="AlphaFoldDB" id="A0A1I1PX37"/>
<accession>A0A1I1PX37</accession>